<accession>A0A974CA48</accession>
<keyword evidence="4 13" id="KW-0812">Transmembrane</keyword>
<evidence type="ECO:0000313" key="15">
    <source>
        <dbReference type="EMBL" id="OCT68931.1"/>
    </source>
</evidence>
<evidence type="ECO:0000256" key="3">
    <source>
        <dbReference type="ARBA" id="ARBA00022606"/>
    </source>
</evidence>
<dbReference type="PANTHER" id="PTHR24242:SF227">
    <property type="entry name" value="OLFACTORY RECEPTOR"/>
    <property type="match status" value="1"/>
</dbReference>
<dbReference type="GO" id="GO:0004984">
    <property type="term" value="F:olfactory receptor activity"/>
    <property type="evidence" value="ECO:0007669"/>
    <property type="project" value="InterPro"/>
</dbReference>
<keyword evidence="7" id="KW-0297">G-protein coupled receptor</keyword>
<feature type="transmembrane region" description="Helical" evidence="13">
    <location>
        <begin position="98"/>
        <end position="121"/>
    </location>
</feature>
<keyword evidence="11" id="KW-0325">Glycoprotein</keyword>
<protein>
    <recommendedName>
        <fullName evidence="14">G-protein coupled receptors family 1 profile domain-containing protein</fullName>
    </recommendedName>
</protein>
<dbReference type="InterPro" id="IPR000725">
    <property type="entry name" value="Olfact_rcpt"/>
</dbReference>
<gene>
    <name evidence="15" type="ORF">XELAEV_18040239mg</name>
</gene>
<organism evidence="15 16">
    <name type="scientific">Xenopus laevis</name>
    <name type="common">African clawed frog</name>
    <dbReference type="NCBI Taxonomy" id="8355"/>
    <lineage>
        <taxon>Eukaryota</taxon>
        <taxon>Metazoa</taxon>
        <taxon>Chordata</taxon>
        <taxon>Craniata</taxon>
        <taxon>Vertebrata</taxon>
        <taxon>Euteleostomi</taxon>
        <taxon>Amphibia</taxon>
        <taxon>Batrachia</taxon>
        <taxon>Anura</taxon>
        <taxon>Pipoidea</taxon>
        <taxon>Pipidae</taxon>
        <taxon>Xenopodinae</taxon>
        <taxon>Xenopus</taxon>
        <taxon>Xenopus</taxon>
    </lineage>
</organism>
<evidence type="ECO:0000256" key="4">
    <source>
        <dbReference type="ARBA" id="ARBA00022692"/>
    </source>
</evidence>
<dbReference type="InterPro" id="IPR000276">
    <property type="entry name" value="GPCR_Rhodpsn"/>
</dbReference>
<keyword evidence="12" id="KW-0807">Transducer</keyword>
<sequence>MVVALVILYDHRLHTPMYYLICTLSVIEVSIVSSVFPTFFPIVLLGETYISFRCCLLQMYVFHSLVICENYLLNVMAFDRYIAIVYALRYHSIMTSRLCKILICGCFLFGFMTPLVLLILVSGMPFCGPNEIRHLFCDSSPLLTLSCANNSVNIFLDLAITSFPISITAFLIIMTYSKIFLVILKMRTREERKKALSICASHILTAFFFYGSGAFIYFELQNGYSSEYDLASAIHHSVLTPLFSPLAYSLPNTEIKNSVKKFLFSKRLFNRKPSIGPVQFK</sequence>
<dbReference type="PROSITE" id="PS50262">
    <property type="entry name" value="G_PROTEIN_RECEP_F1_2"/>
    <property type="match status" value="1"/>
</dbReference>
<evidence type="ECO:0000256" key="1">
    <source>
        <dbReference type="ARBA" id="ARBA00004651"/>
    </source>
</evidence>
<evidence type="ECO:0000256" key="12">
    <source>
        <dbReference type="ARBA" id="ARBA00023224"/>
    </source>
</evidence>
<dbReference type="Pfam" id="PF13853">
    <property type="entry name" value="7tm_4"/>
    <property type="match status" value="1"/>
</dbReference>
<keyword evidence="10" id="KW-0675">Receptor</keyword>
<reference evidence="16" key="1">
    <citation type="journal article" date="2016" name="Nature">
        <title>Genome evolution in the allotetraploid frog Xenopus laevis.</title>
        <authorList>
            <person name="Session A.M."/>
            <person name="Uno Y."/>
            <person name="Kwon T."/>
            <person name="Chapman J.A."/>
            <person name="Toyoda A."/>
            <person name="Takahashi S."/>
            <person name="Fukui A."/>
            <person name="Hikosaka A."/>
            <person name="Suzuki A."/>
            <person name="Kondo M."/>
            <person name="van Heeringen S.J."/>
            <person name="Quigley I."/>
            <person name="Heinz S."/>
            <person name="Ogino H."/>
            <person name="Ochi H."/>
            <person name="Hellsten U."/>
            <person name="Lyons J.B."/>
            <person name="Simakov O."/>
            <person name="Putnam N."/>
            <person name="Stites J."/>
            <person name="Kuroki Y."/>
            <person name="Tanaka T."/>
            <person name="Michiue T."/>
            <person name="Watanabe M."/>
            <person name="Bogdanovic O."/>
            <person name="Lister R."/>
            <person name="Georgiou G."/>
            <person name="Paranjpe S.S."/>
            <person name="van Kruijsbergen I."/>
            <person name="Shu S."/>
            <person name="Carlson J."/>
            <person name="Kinoshita T."/>
            <person name="Ohta Y."/>
            <person name="Mawaribuchi S."/>
            <person name="Jenkins J."/>
            <person name="Grimwood J."/>
            <person name="Schmutz J."/>
            <person name="Mitros T."/>
            <person name="Mozaffari S.V."/>
            <person name="Suzuki Y."/>
            <person name="Haramoto Y."/>
            <person name="Yamamoto T.S."/>
            <person name="Takagi C."/>
            <person name="Heald R."/>
            <person name="Miller K."/>
            <person name="Haudenschild C."/>
            <person name="Kitzman J."/>
            <person name="Nakayama T."/>
            <person name="Izutsu Y."/>
            <person name="Robert J."/>
            <person name="Fortriede J."/>
            <person name="Burns K."/>
            <person name="Lotay V."/>
            <person name="Karimi K."/>
            <person name="Yasuoka Y."/>
            <person name="Dichmann D.S."/>
            <person name="Flajnik M.F."/>
            <person name="Houston D.W."/>
            <person name="Shendure J."/>
            <person name="DuPasquier L."/>
            <person name="Vize P.D."/>
            <person name="Zorn A.M."/>
            <person name="Ito M."/>
            <person name="Marcotte E.M."/>
            <person name="Wallingford J.B."/>
            <person name="Ito Y."/>
            <person name="Asashima M."/>
            <person name="Ueno N."/>
            <person name="Matsuda Y."/>
            <person name="Veenstra G.J."/>
            <person name="Fujiyama A."/>
            <person name="Harland R.M."/>
            <person name="Taira M."/>
            <person name="Rokhsar D.S."/>
        </authorList>
    </citation>
    <scope>NUCLEOTIDE SEQUENCE [LARGE SCALE GENOMIC DNA]</scope>
    <source>
        <strain evidence="16">J</strain>
    </source>
</reference>
<dbReference type="PANTHER" id="PTHR24242">
    <property type="entry name" value="G-PROTEIN COUPLED RECEPTOR"/>
    <property type="match status" value="1"/>
</dbReference>
<dbReference type="InterPro" id="IPR017452">
    <property type="entry name" value="GPCR_Rhodpsn_7TM"/>
</dbReference>
<dbReference type="SUPFAM" id="SSF81321">
    <property type="entry name" value="Family A G protein-coupled receptor-like"/>
    <property type="match status" value="1"/>
</dbReference>
<keyword evidence="9" id="KW-1015">Disulfide bond</keyword>
<dbReference type="PRINTS" id="PR00245">
    <property type="entry name" value="OLFACTORYR"/>
</dbReference>
<evidence type="ECO:0000256" key="10">
    <source>
        <dbReference type="ARBA" id="ARBA00023170"/>
    </source>
</evidence>
<name>A0A974CA48_XENLA</name>
<keyword evidence="6 13" id="KW-1133">Transmembrane helix</keyword>
<evidence type="ECO:0000256" key="2">
    <source>
        <dbReference type="ARBA" id="ARBA00022475"/>
    </source>
</evidence>
<evidence type="ECO:0000256" key="7">
    <source>
        <dbReference type="ARBA" id="ARBA00023040"/>
    </source>
</evidence>
<proteinExistence type="predicted"/>
<evidence type="ECO:0000256" key="11">
    <source>
        <dbReference type="ARBA" id="ARBA00023180"/>
    </source>
</evidence>
<feature type="transmembrane region" description="Helical" evidence="13">
    <location>
        <begin position="163"/>
        <end position="184"/>
    </location>
</feature>
<evidence type="ECO:0000256" key="13">
    <source>
        <dbReference type="SAM" id="Phobius"/>
    </source>
</evidence>
<evidence type="ECO:0000256" key="5">
    <source>
        <dbReference type="ARBA" id="ARBA00022725"/>
    </source>
</evidence>
<dbReference type="FunFam" id="1.20.1070.10:FF:000015">
    <property type="entry name" value="Olfactory receptor"/>
    <property type="match status" value="1"/>
</dbReference>
<dbReference type="AlphaFoldDB" id="A0A974CA48"/>
<evidence type="ECO:0000259" key="14">
    <source>
        <dbReference type="PROSITE" id="PS50262"/>
    </source>
</evidence>
<evidence type="ECO:0000256" key="9">
    <source>
        <dbReference type="ARBA" id="ARBA00023157"/>
    </source>
</evidence>
<feature type="transmembrane region" description="Helical" evidence="13">
    <location>
        <begin position="17"/>
        <end position="40"/>
    </location>
</feature>
<feature type="transmembrane region" description="Helical" evidence="13">
    <location>
        <begin position="60"/>
        <end position="78"/>
    </location>
</feature>
<evidence type="ECO:0000256" key="8">
    <source>
        <dbReference type="ARBA" id="ARBA00023136"/>
    </source>
</evidence>
<feature type="transmembrane region" description="Helical" evidence="13">
    <location>
        <begin position="196"/>
        <end position="218"/>
    </location>
</feature>
<evidence type="ECO:0000256" key="6">
    <source>
        <dbReference type="ARBA" id="ARBA00022989"/>
    </source>
</evidence>
<evidence type="ECO:0000313" key="16">
    <source>
        <dbReference type="Proteomes" id="UP000694892"/>
    </source>
</evidence>
<dbReference type="GO" id="GO:0004930">
    <property type="term" value="F:G protein-coupled receptor activity"/>
    <property type="evidence" value="ECO:0007669"/>
    <property type="project" value="UniProtKB-KW"/>
</dbReference>
<dbReference type="InterPro" id="IPR050939">
    <property type="entry name" value="Olfactory_GPCR1"/>
</dbReference>
<comment type="subcellular location">
    <subcellularLocation>
        <location evidence="1">Cell membrane</location>
        <topology evidence="1">Multi-pass membrane protein</topology>
    </subcellularLocation>
</comment>
<keyword evidence="2" id="KW-1003">Cell membrane</keyword>
<keyword evidence="5" id="KW-0552">Olfaction</keyword>
<keyword evidence="8 13" id="KW-0472">Membrane</keyword>
<feature type="domain" description="G-protein coupled receptors family 1 profile" evidence="14">
    <location>
        <begin position="1"/>
        <end position="248"/>
    </location>
</feature>
<dbReference type="GO" id="GO:0005886">
    <property type="term" value="C:plasma membrane"/>
    <property type="evidence" value="ECO:0007669"/>
    <property type="project" value="UniProtKB-SubCell"/>
</dbReference>
<dbReference type="EMBL" id="CM004480">
    <property type="protein sequence ID" value="OCT68931.1"/>
    <property type="molecule type" value="Genomic_DNA"/>
</dbReference>
<keyword evidence="3" id="KW-0716">Sensory transduction</keyword>
<dbReference type="PROSITE" id="PS00237">
    <property type="entry name" value="G_PROTEIN_RECEP_F1_1"/>
    <property type="match status" value="1"/>
</dbReference>
<dbReference type="Proteomes" id="UP000694892">
    <property type="component" value="Chromosome 8L"/>
</dbReference>
<dbReference type="Gene3D" id="1.20.1070.10">
    <property type="entry name" value="Rhodopsin 7-helix transmembrane proteins"/>
    <property type="match status" value="1"/>
</dbReference>